<organism evidence="6 7">
    <name type="scientific">Mytilus edulis</name>
    <name type="common">Blue mussel</name>
    <dbReference type="NCBI Taxonomy" id="6550"/>
    <lineage>
        <taxon>Eukaryota</taxon>
        <taxon>Metazoa</taxon>
        <taxon>Spiralia</taxon>
        <taxon>Lophotrochozoa</taxon>
        <taxon>Mollusca</taxon>
        <taxon>Bivalvia</taxon>
        <taxon>Autobranchia</taxon>
        <taxon>Pteriomorphia</taxon>
        <taxon>Mytilida</taxon>
        <taxon>Mytiloidea</taxon>
        <taxon>Mytilidae</taxon>
        <taxon>Mytilinae</taxon>
        <taxon>Mytilus</taxon>
    </lineage>
</organism>
<evidence type="ECO:0000256" key="2">
    <source>
        <dbReference type="ARBA" id="ARBA00022771"/>
    </source>
</evidence>
<keyword evidence="2 4" id="KW-0863">Zinc-finger</keyword>
<evidence type="ECO:0000256" key="4">
    <source>
        <dbReference type="PROSITE-ProRule" id="PRU00175"/>
    </source>
</evidence>
<dbReference type="PANTHER" id="PTHR46858:SF5">
    <property type="entry name" value="E3 UBIQUITIN-PROTEIN LIGASE APD1-RELATED"/>
    <property type="match status" value="1"/>
</dbReference>
<evidence type="ECO:0000259" key="5">
    <source>
        <dbReference type="PROSITE" id="PS50089"/>
    </source>
</evidence>
<dbReference type="OrthoDB" id="9416842at2759"/>
<keyword evidence="3" id="KW-0862">Zinc</keyword>
<comment type="caution">
    <text evidence="6">The sequence shown here is derived from an EMBL/GenBank/DDBJ whole genome shotgun (WGS) entry which is preliminary data.</text>
</comment>
<proteinExistence type="predicted"/>
<feature type="domain" description="RING-type" evidence="5">
    <location>
        <begin position="113"/>
        <end position="151"/>
    </location>
</feature>
<accession>A0A8S3UJY7</accession>
<evidence type="ECO:0000313" key="7">
    <source>
        <dbReference type="Proteomes" id="UP000683360"/>
    </source>
</evidence>
<dbReference type="EMBL" id="CAJPWZ010002680">
    <property type="protein sequence ID" value="CAG2242611.1"/>
    <property type="molecule type" value="Genomic_DNA"/>
</dbReference>
<dbReference type="Gene3D" id="3.30.40.10">
    <property type="entry name" value="Zinc/RING finger domain, C3HC4 (zinc finger)"/>
    <property type="match status" value="1"/>
</dbReference>
<dbReference type="GO" id="GO:0016567">
    <property type="term" value="P:protein ubiquitination"/>
    <property type="evidence" value="ECO:0007669"/>
    <property type="project" value="TreeGrafter"/>
</dbReference>
<dbReference type="SMART" id="SM00184">
    <property type="entry name" value="RING"/>
    <property type="match status" value="1"/>
</dbReference>
<reference evidence="6" key="1">
    <citation type="submission" date="2021-03" db="EMBL/GenBank/DDBJ databases">
        <authorList>
            <person name="Bekaert M."/>
        </authorList>
    </citation>
    <scope>NUCLEOTIDE SEQUENCE</scope>
</reference>
<dbReference type="PANTHER" id="PTHR46858">
    <property type="entry name" value="OS05G0521000 PROTEIN"/>
    <property type="match status" value="1"/>
</dbReference>
<keyword evidence="1" id="KW-0479">Metal-binding</keyword>
<evidence type="ECO:0000256" key="1">
    <source>
        <dbReference type="ARBA" id="ARBA00022723"/>
    </source>
</evidence>
<dbReference type="GO" id="GO:0061630">
    <property type="term" value="F:ubiquitin protein ligase activity"/>
    <property type="evidence" value="ECO:0007669"/>
    <property type="project" value="TreeGrafter"/>
</dbReference>
<dbReference type="GO" id="GO:0008270">
    <property type="term" value="F:zinc ion binding"/>
    <property type="evidence" value="ECO:0007669"/>
    <property type="project" value="UniProtKB-KW"/>
</dbReference>
<dbReference type="PROSITE" id="PS00518">
    <property type="entry name" value="ZF_RING_1"/>
    <property type="match status" value="1"/>
</dbReference>
<dbReference type="Proteomes" id="UP000683360">
    <property type="component" value="Unassembled WGS sequence"/>
</dbReference>
<dbReference type="InterPro" id="IPR001841">
    <property type="entry name" value="Znf_RING"/>
</dbReference>
<sequence>MEIPTNETSEKQHVLLTSQKRQEFGIHKIMDIERYSSLKTLIRVTAYVMRFIQNCKLARSDRTLSELTVNEIQHATLTWIQTVQKSEYHEVFNYFNKSVTVKPSIHDDNSQRCTVCVDRPKTAVIIPCGHTFCMACATQIEALDQPCPVCRTAIQDVNQCFP</sequence>
<evidence type="ECO:0000313" key="6">
    <source>
        <dbReference type="EMBL" id="CAG2242611.1"/>
    </source>
</evidence>
<dbReference type="Pfam" id="PF13920">
    <property type="entry name" value="zf-C3HC4_3"/>
    <property type="match status" value="1"/>
</dbReference>
<dbReference type="InterPro" id="IPR017907">
    <property type="entry name" value="Znf_RING_CS"/>
</dbReference>
<dbReference type="InterPro" id="IPR013083">
    <property type="entry name" value="Znf_RING/FYVE/PHD"/>
</dbReference>
<dbReference type="AlphaFoldDB" id="A0A8S3UJY7"/>
<gene>
    <name evidence="6" type="ORF">MEDL_54786</name>
</gene>
<name>A0A8S3UJY7_MYTED</name>
<dbReference type="SUPFAM" id="SSF57850">
    <property type="entry name" value="RING/U-box"/>
    <property type="match status" value="1"/>
</dbReference>
<keyword evidence="7" id="KW-1185">Reference proteome</keyword>
<protein>
    <recommendedName>
        <fullName evidence="5">RING-type domain-containing protein</fullName>
    </recommendedName>
</protein>
<evidence type="ECO:0000256" key="3">
    <source>
        <dbReference type="ARBA" id="ARBA00022833"/>
    </source>
</evidence>
<dbReference type="PROSITE" id="PS50089">
    <property type="entry name" value="ZF_RING_2"/>
    <property type="match status" value="1"/>
</dbReference>